<dbReference type="GO" id="GO:0016887">
    <property type="term" value="F:ATP hydrolysis activity"/>
    <property type="evidence" value="ECO:0007669"/>
    <property type="project" value="InterPro"/>
</dbReference>
<dbReference type="PANTHER" id="PTHR42711:SF5">
    <property type="entry name" value="ABC TRANSPORTER ATP-BINDING PROTEIN NATA"/>
    <property type="match status" value="1"/>
</dbReference>
<dbReference type="InterPro" id="IPR027417">
    <property type="entry name" value="P-loop_NTPase"/>
</dbReference>
<evidence type="ECO:0000256" key="1">
    <source>
        <dbReference type="ARBA" id="ARBA00005417"/>
    </source>
</evidence>
<dbReference type="SUPFAM" id="SSF52540">
    <property type="entry name" value="P-loop containing nucleoside triphosphate hydrolases"/>
    <property type="match status" value="1"/>
</dbReference>
<keyword evidence="4 6" id="KW-0067">ATP-binding</keyword>
<keyword evidence="2" id="KW-0813">Transport</keyword>
<dbReference type="PROSITE" id="PS50893">
    <property type="entry name" value="ABC_TRANSPORTER_2"/>
    <property type="match status" value="1"/>
</dbReference>
<dbReference type="Proteomes" id="UP000824242">
    <property type="component" value="Unassembled WGS sequence"/>
</dbReference>
<organism evidence="6 7">
    <name type="scientific">Candidatus Caccousia avicola</name>
    <dbReference type="NCBI Taxonomy" id="2840721"/>
    <lineage>
        <taxon>Bacteria</taxon>
        <taxon>Bacillati</taxon>
        <taxon>Bacillota</taxon>
        <taxon>Clostridia</taxon>
        <taxon>Eubacteriales</taxon>
        <taxon>Oscillospiraceae</taxon>
        <taxon>Oscillospiraceae incertae sedis</taxon>
        <taxon>Candidatus Caccousia</taxon>
    </lineage>
</organism>
<gene>
    <name evidence="6" type="ORF">IAB89_07550</name>
</gene>
<comment type="caution">
    <text evidence="6">The sequence shown here is derived from an EMBL/GenBank/DDBJ whole genome shotgun (WGS) entry which is preliminary data.</text>
</comment>
<dbReference type="GO" id="GO:0005524">
    <property type="term" value="F:ATP binding"/>
    <property type="evidence" value="ECO:0007669"/>
    <property type="project" value="UniProtKB-KW"/>
</dbReference>
<dbReference type="PANTHER" id="PTHR42711">
    <property type="entry name" value="ABC TRANSPORTER ATP-BINDING PROTEIN"/>
    <property type="match status" value="1"/>
</dbReference>
<dbReference type="Pfam" id="PF00005">
    <property type="entry name" value="ABC_tran"/>
    <property type="match status" value="1"/>
</dbReference>
<evidence type="ECO:0000256" key="2">
    <source>
        <dbReference type="ARBA" id="ARBA00022448"/>
    </source>
</evidence>
<evidence type="ECO:0000313" key="7">
    <source>
        <dbReference type="Proteomes" id="UP000824242"/>
    </source>
</evidence>
<dbReference type="SMART" id="SM00382">
    <property type="entry name" value="AAA"/>
    <property type="match status" value="1"/>
</dbReference>
<evidence type="ECO:0000256" key="3">
    <source>
        <dbReference type="ARBA" id="ARBA00022741"/>
    </source>
</evidence>
<dbReference type="Gene3D" id="3.40.50.300">
    <property type="entry name" value="P-loop containing nucleotide triphosphate hydrolases"/>
    <property type="match status" value="1"/>
</dbReference>
<dbReference type="InterPro" id="IPR050763">
    <property type="entry name" value="ABC_transporter_ATP-binding"/>
</dbReference>
<proteinExistence type="inferred from homology"/>
<reference evidence="6" key="1">
    <citation type="submission" date="2020-10" db="EMBL/GenBank/DDBJ databases">
        <authorList>
            <person name="Gilroy R."/>
        </authorList>
    </citation>
    <scope>NUCLEOTIDE SEQUENCE</scope>
    <source>
        <strain evidence="6">ChiSxjej1B13-7958</strain>
    </source>
</reference>
<dbReference type="InterPro" id="IPR003593">
    <property type="entry name" value="AAA+_ATPase"/>
</dbReference>
<dbReference type="AlphaFoldDB" id="A0A9D1ANK5"/>
<keyword evidence="3" id="KW-0547">Nucleotide-binding</keyword>
<dbReference type="InterPro" id="IPR003439">
    <property type="entry name" value="ABC_transporter-like_ATP-bd"/>
</dbReference>
<comment type="similarity">
    <text evidence="1">Belongs to the ABC transporter superfamily.</text>
</comment>
<evidence type="ECO:0000259" key="5">
    <source>
        <dbReference type="PROSITE" id="PS50893"/>
    </source>
</evidence>
<feature type="domain" description="ABC transporter" evidence="5">
    <location>
        <begin position="4"/>
        <end position="235"/>
    </location>
</feature>
<sequence length="303" mass="32610">MDAIYAQGLSRSFGEKKALEGLSLSLPQGSVFGFLGPNGAGKTTTVKLLTGLLTPTRGECAVFGLSPRSDAEKVHALCGVMTESARMYPQLSGLANLIFFGELCGMTRAAATERAGELLKKLDLTDSEKLPAGKYSTGMAQRLSLARALLGRPKVLFLDEPTSGLDPESAQAVNALISEQAGQEGVTVFLCTHQLRYAQDLCDSYGILDHGFLLAKGDLSHLAKLAGCQSYASFRLASGEELAGFERKNGWLRRPLESQEEMPGLLREVVREGRCVYEARIETPTLEDVYFSFIGQSEGGTES</sequence>
<accession>A0A9D1ANK5</accession>
<dbReference type="EMBL" id="DVGZ01000078">
    <property type="protein sequence ID" value="HIR47493.1"/>
    <property type="molecule type" value="Genomic_DNA"/>
</dbReference>
<protein>
    <submittedName>
        <fullName evidence="6">ABC transporter ATP-binding protein</fullName>
    </submittedName>
</protein>
<name>A0A9D1ANK5_9FIRM</name>
<evidence type="ECO:0000256" key="4">
    <source>
        <dbReference type="ARBA" id="ARBA00022840"/>
    </source>
</evidence>
<reference evidence="6" key="2">
    <citation type="journal article" date="2021" name="PeerJ">
        <title>Extensive microbial diversity within the chicken gut microbiome revealed by metagenomics and culture.</title>
        <authorList>
            <person name="Gilroy R."/>
            <person name="Ravi A."/>
            <person name="Getino M."/>
            <person name="Pursley I."/>
            <person name="Horton D.L."/>
            <person name="Alikhan N.F."/>
            <person name="Baker D."/>
            <person name="Gharbi K."/>
            <person name="Hall N."/>
            <person name="Watson M."/>
            <person name="Adriaenssens E.M."/>
            <person name="Foster-Nyarko E."/>
            <person name="Jarju S."/>
            <person name="Secka A."/>
            <person name="Antonio M."/>
            <person name="Oren A."/>
            <person name="Chaudhuri R.R."/>
            <person name="La Ragione R."/>
            <person name="Hildebrand F."/>
            <person name="Pallen M.J."/>
        </authorList>
    </citation>
    <scope>NUCLEOTIDE SEQUENCE</scope>
    <source>
        <strain evidence="6">ChiSxjej1B13-7958</strain>
    </source>
</reference>
<evidence type="ECO:0000313" key="6">
    <source>
        <dbReference type="EMBL" id="HIR47493.1"/>
    </source>
</evidence>